<evidence type="ECO:0000313" key="2">
    <source>
        <dbReference type="Proteomes" id="UP000887013"/>
    </source>
</evidence>
<keyword evidence="2" id="KW-1185">Reference proteome</keyword>
<sequence>MNKQLTIHVEKVPRLYLLTFNIIISSPDQTSNSYFRTEIHPIQGIYSYETQQNNSAEKRAKTRPSKGGMDLVIKALEASVPEK</sequence>
<accession>A0A8X6NV46</accession>
<dbReference type="EMBL" id="BMAW01061956">
    <property type="protein sequence ID" value="GFT33724.1"/>
    <property type="molecule type" value="Genomic_DNA"/>
</dbReference>
<gene>
    <name evidence="1" type="ORF">NPIL_458881</name>
</gene>
<dbReference type="AlphaFoldDB" id="A0A8X6NV46"/>
<protein>
    <submittedName>
        <fullName evidence="1">Uncharacterized protein</fullName>
    </submittedName>
</protein>
<comment type="caution">
    <text evidence="1">The sequence shown here is derived from an EMBL/GenBank/DDBJ whole genome shotgun (WGS) entry which is preliminary data.</text>
</comment>
<reference evidence="1" key="1">
    <citation type="submission" date="2020-08" db="EMBL/GenBank/DDBJ databases">
        <title>Multicomponent nature underlies the extraordinary mechanical properties of spider dragline silk.</title>
        <authorList>
            <person name="Kono N."/>
            <person name="Nakamura H."/>
            <person name="Mori M."/>
            <person name="Yoshida Y."/>
            <person name="Ohtoshi R."/>
            <person name="Malay A.D."/>
            <person name="Moran D.A.P."/>
            <person name="Tomita M."/>
            <person name="Numata K."/>
            <person name="Arakawa K."/>
        </authorList>
    </citation>
    <scope>NUCLEOTIDE SEQUENCE</scope>
</reference>
<dbReference type="Proteomes" id="UP000887013">
    <property type="component" value="Unassembled WGS sequence"/>
</dbReference>
<proteinExistence type="predicted"/>
<name>A0A8X6NV46_NEPPI</name>
<evidence type="ECO:0000313" key="1">
    <source>
        <dbReference type="EMBL" id="GFT33724.1"/>
    </source>
</evidence>
<organism evidence="1 2">
    <name type="scientific">Nephila pilipes</name>
    <name type="common">Giant wood spider</name>
    <name type="synonym">Nephila maculata</name>
    <dbReference type="NCBI Taxonomy" id="299642"/>
    <lineage>
        <taxon>Eukaryota</taxon>
        <taxon>Metazoa</taxon>
        <taxon>Ecdysozoa</taxon>
        <taxon>Arthropoda</taxon>
        <taxon>Chelicerata</taxon>
        <taxon>Arachnida</taxon>
        <taxon>Araneae</taxon>
        <taxon>Araneomorphae</taxon>
        <taxon>Entelegynae</taxon>
        <taxon>Araneoidea</taxon>
        <taxon>Nephilidae</taxon>
        <taxon>Nephila</taxon>
    </lineage>
</organism>